<dbReference type="GO" id="GO:0016020">
    <property type="term" value="C:membrane"/>
    <property type="evidence" value="ECO:0007669"/>
    <property type="project" value="UniProtKB-SubCell"/>
</dbReference>
<dbReference type="CDD" id="cd06257">
    <property type="entry name" value="DnaJ"/>
    <property type="match status" value="1"/>
</dbReference>
<feature type="domain" description="J" evidence="8">
    <location>
        <begin position="105"/>
        <end position="156"/>
    </location>
</feature>
<dbReference type="InterPro" id="IPR001623">
    <property type="entry name" value="DnaJ_domain"/>
</dbReference>
<keyword evidence="2 7" id="KW-0812">Transmembrane</keyword>
<dbReference type="SUPFAM" id="SSF46565">
    <property type="entry name" value="Chaperone J-domain"/>
    <property type="match status" value="1"/>
</dbReference>
<dbReference type="PANTHER" id="PTHR12763">
    <property type="match status" value="1"/>
</dbReference>
<dbReference type="PANTHER" id="PTHR12763:SF28">
    <property type="entry name" value="GEO10507P1-RELATED"/>
    <property type="match status" value="1"/>
</dbReference>
<comment type="caution">
    <text evidence="9">The sequence shown here is derived from an EMBL/GenBank/DDBJ whole genome shotgun (WGS) entry which is preliminary data.</text>
</comment>
<comment type="similarity">
    <text evidence="6">Belongs to the TIM14 family.</text>
</comment>
<evidence type="ECO:0000256" key="7">
    <source>
        <dbReference type="SAM" id="Phobius"/>
    </source>
</evidence>
<keyword evidence="5" id="KW-0143">Chaperone</keyword>
<dbReference type="PROSITE" id="PS50076">
    <property type="entry name" value="DNAJ_2"/>
    <property type="match status" value="1"/>
</dbReference>
<evidence type="ECO:0000256" key="2">
    <source>
        <dbReference type="ARBA" id="ARBA00022692"/>
    </source>
</evidence>
<reference evidence="9 10" key="1">
    <citation type="submission" date="2018-01" db="EMBL/GenBank/DDBJ databases">
        <title>The complete genome sequence of Chromatium okenii LaCa, a purple sulfur bacterium with a turbulent life.</title>
        <authorList>
            <person name="Luedin S.M."/>
            <person name="Liechti N."/>
            <person name="Storelli N."/>
            <person name="Danza F."/>
            <person name="Wittwer M."/>
            <person name="Pothier J.F."/>
            <person name="Tonolla M.A."/>
        </authorList>
    </citation>
    <scope>NUCLEOTIDE SEQUENCE [LARGE SCALE GENOMIC DNA]</scope>
    <source>
        <strain evidence="9 10">LaCa</strain>
    </source>
</reference>
<evidence type="ECO:0000256" key="5">
    <source>
        <dbReference type="ARBA" id="ARBA00023186"/>
    </source>
</evidence>
<evidence type="ECO:0000256" key="4">
    <source>
        <dbReference type="ARBA" id="ARBA00023136"/>
    </source>
</evidence>
<dbReference type="OrthoDB" id="581986at2"/>
<evidence type="ECO:0000256" key="6">
    <source>
        <dbReference type="ARBA" id="ARBA00038105"/>
    </source>
</evidence>
<keyword evidence="3 7" id="KW-1133">Transmembrane helix</keyword>
<dbReference type="AlphaFoldDB" id="A0A2S7XQC7"/>
<protein>
    <submittedName>
        <fullName evidence="9">Molecular chaperone DnaJ</fullName>
    </submittedName>
</protein>
<name>A0A2S7XQC7_9GAMM</name>
<dbReference type="Gene3D" id="1.10.287.110">
    <property type="entry name" value="DnaJ domain"/>
    <property type="match status" value="1"/>
</dbReference>
<dbReference type="InterPro" id="IPR036869">
    <property type="entry name" value="J_dom_sf"/>
</dbReference>
<feature type="transmembrane region" description="Helical" evidence="7">
    <location>
        <begin position="44"/>
        <end position="69"/>
    </location>
</feature>
<comment type="subcellular location">
    <subcellularLocation>
        <location evidence="1">Membrane</location>
        <topology evidence="1">Single-pass membrane protein</topology>
    </subcellularLocation>
</comment>
<dbReference type="SMART" id="SM00271">
    <property type="entry name" value="DnaJ"/>
    <property type="match status" value="1"/>
</dbReference>
<keyword evidence="10" id="KW-1185">Reference proteome</keyword>
<dbReference type="Pfam" id="PF00226">
    <property type="entry name" value="DnaJ"/>
    <property type="match status" value="1"/>
</dbReference>
<dbReference type="EMBL" id="PPGH01000035">
    <property type="protein sequence ID" value="PQJ95920.1"/>
    <property type="molecule type" value="Genomic_DNA"/>
</dbReference>
<dbReference type="Proteomes" id="UP000239936">
    <property type="component" value="Unassembled WGS sequence"/>
</dbReference>
<proteinExistence type="inferred from homology"/>
<organism evidence="9 10">
    <name type="scientific">Chromatium okenii</name>
    <dbReference type="NCBI Taxonomy" id="61644"/>
    <lineage>
        <taxon>Bacteria</taxon>
        <taxon>Pseudomonadati</taxon>
        <taxon>Pseudomonadota</taxon>
        <taxon>Gammaproteobacteria</taxon>
        <taxon>Chromatiales</taxon>
        <taxon>Chromatiaceae</taxon>
        <taxon>Chromatium</taxon>
    </lineage>
</organism>
<evidence type="ECO:0000256" key="3">
    <source>
        <dbReference type="ARBA" id="ARBA00022989"/>
    </source>
</evidence>
<gene>
    <name evidence="9" type="ORF">CXB77_08545</name>
</gene>
<evidence type="ECO:0000256" key="1">
    <source>
        <dbReference type="ARBA" id="ARBA00004167"/>
    </source>
</evidence>
<evidence type="ECO:0000313" key="9">
    <source>
        <dbReference type="EMBL" id="PQJ95920.1"/>
    </source>
</evidence>
<sequence>MMRLILFIGLIAAALWSRHWWRTTPPAQVRSVLSAILLWGGIGLLGLALISGHLNPLLAAIATLGLALARLERVLELIPKLRQLFQPANQQQSPPSNNGHLSDAEARAILGVAANADAETIRAAHRRLMQRLHPDRGGSDHLAAQINAAKKRLLGD</sequence>
<dbReference type="RefSeq" id="WP_105073559.1">
    <property type="nucleotide sequence ID" value="NZ_PPGH01000035.1"/>
</dbReference>
<evidence type="ECO:0000313" key="10">
    <source>
        <dbReference type="Proteomes" id="UP000239936"/>
    </source>
</evidence>
<evidence type="ECO:0000259" key="8">
    <source>
        <dbReference type="PROSITE" id="PS50076"/>
    </source>
</evidence>
<accession>A0A2S7XQC7</accession>
<keyword evidence="4 7" id="KW-0472">Membrane</keyword>